<dbReference type="EMBL" id="VVXK01000001">
    <property type="protein sequence ID" value="KAA2372027.1"/>
    <property type="molecule type" value="Genomic_DNA"/>
</dbReference>
<dbReference type="GeneID" id="92756912"/>
<evidence type="ECO:0000313" key="2">
    <source>
        <dbReference type="EMBL" id="KAA2376817.1"/>
    </source>
</evidence>
<dbReference type="EMBL" id="VVXJ01000007">
    <property type="protein sequence ID" value="KAA2376817.1"/>
    <property type="molecule type" value="Genomic_DNA"/>
</dbReference>
<organism evidence="2 3">
    <name type="scientific">Alistipes shahii</name>
    <dbReference type="NCBI Taxonomy" id="328814"/>
    <lineage>
        <taxon>Bacteria</taxon>
        <taxon>Pseudomonadati</taxon>
        <taxon>Bacteroidota</taxon>
        <taxon>Bacteroidia</taxon>
        <taxon>Bacteroidales</taxon>
        <taxon>Rikenellaceae</taxon>
        <taxon>Alistipes</taxon>
    </lineage>
</organism>
<reference evidence="3 4" key="1">
    <citation type="journal article" date="2019" name="Nat. Med.">
        <title>A library of human gut bacterial isolates paired with longitudinal multiomics data enables mechanistic microbiome research.</title>
        <authorList>
            <person name="Poyet M."/>
            <person name="Groussin M."/>
            <person name="Gibbons S.M."/>
            <person name="Avila-Pacheco J."/>
            <person name="Jiang X."/>
            <person name="Kearney S.M."/>
            <person name="Perrotta A.R."/>
            <person name="Berdy B."/>
            <person name="Zhao S."/>
            <person name="Lieberman T.D."/>
            <person name="Swanson P.K."/>
            <person name="Smith M."/>
            <person name="Roesemann S."/>
            <person name="Alexander J.E."/>
            <person name="Rich S.A."/>
            <person name="Livny J."/>
            <person name="Vlamakis H."/>
            <person name="Clish C."/>
            <person name="Bullock K."/>
            <person name="Deik A."/>
            <person name="Scott J."/>
            <person name="Pierce K.A."/>
            <person name="Xavier R.J."/>
            <person name="Alm E.J."/>
        </authorList>
    </citation>
    <scope>NUCLEOTIDE SEQUENCE [LARGE SCALE GENOMIC DNA]</scope>
    <source>
        <strain evidence="2 3">BIOML-A1</strain>
        <strain evidence="1 4">BIOML-A2</strain>
    </source>
</reference>
<evidence type="ECO:0000313" key="4">
    <source>
        <dbReference type="Proteomes" id="UP000323567"/>
    </source>
</evidence>
<dbReference type="Proteomes" id="UP000323567">
    <property type="component" value="Unassembled WGS sequence"/>
</dbReference>
<sequence length="80" mass="9246">MKRATILTTNENSEKRGQIQNISQQKINTKTPKNAYNLNVGKIVGLNVGKRKLQKAPTNTDYRITKKQYQNSEKRHVFKT</sequence>
<dbReference type="Proteomes" id="UP000322658">
    <property type="component" value="Unassembled WGS sequence"/>
</dbReference>
<gene>
    <name evidence="2" type="ORF">F2Y07_04895</name>
    <name evidence="1" type="ORF">F2Y13_00735</name>
</gene>
<dbReference type="AlphaFoldDB" id="A0A5B3GTH6"/>
<evidence type="ECO:0000313" key="1">
    <source>
        <dbReference type="EMBL" id="KAA2372027.1"/>
    </source>
</evidence>
<comment type="caution">
    <text evidence="2">The sequence shown here is derived from an EMBL/GenBank/DDBJ whole genome shotgun (WGS) entry which is preliminary data.</text>
</comment>
<accession>A0A5B3GTH6</accession>
<protein>
    <submittedName>
        <fullName evidence="2">Uncharacterized protein</fullName>
    </submittedName>
</protein>
<evidence type="ECO:0000313" key="3">
    <source>
        <dbReference type="Proteomes" id="UP000322658"/>
    </source>
</evidence>
<dbReference type="RefSeq" id="WP_044054295.1">
    <property type="nucleotide sequence ID" value="NZ_CATVWL010000001.1"/>
</dbReference>
<name>A0A5B3GTH6_9BACT</name>
<proteinExistence type="predicted"/>